<dbReference type="Gene3D" id="3.40.5.90">
    <property type="entry name" value="CDGSH iron-sulfur domain, mitoNEET-type"/>
    <property type="match status" value="2"/>
</dbReference>
<dbReference type="InterPro" id="IPR018967">
    <property type="entry name" value="FeS-contain_CDGSH-typ"/>
</dbReference>
<keyword evidence="3" id="KW-0408">Iron</keyword>
<feature type="domain" description="Iron-binding zinc finger CDGSH type" evidence="5">
    <location>
        <begin position="38"/>
        <end position="75"/>
    </location>
</feature>
<dbReference type="Pfam" id="PF06902">
    <property type="entry name" value="Fer4_19"/>
    <property type="match status" value="1"/>
</dbReference>
<comment type="caution">
    <text evidence="6">The sequence shown here is derived from an EMBL/GenBank/DDBJ whole genome shotgun (WGS) entry which is preliminary data.</text>
</comment>
<dbReference type="GO" id="GO:0051537">
    <property type="term" value="F:2 iron, 2 sulfur cluster binding"/>
    <property type="evidence" value="ECO:0007669"/>
    <property type="project" value="UniProtKB-KW"/>
</dbReference>
<accession>A0A845AIC1</accession>
<evidence type="ECO:0000256" key="4">
    <source>
        <dbReference type="ARBA" id="ARBA00023014"/>
    </source>
</evidence>
<dbReference type="GO" id="GO:0005737">
    <property type="term" value="C:cytoplasm"/>
    <property type="evidence" value="ECO:0007669"/>
    <property type="project" value="UniProtKB-ARBA"/>
</dbReference>
<evidence type="ECO:0000313" key="7">
    <source>
        <dbReference type="Proteomes" id="UP000439780"/>
    </source>
</evidence>
<dbReference type="InterPro" id="IPR052950">
    <property type="entry name" value="CISD"/>
</dbReference>
<feature type="domain" description="Iron-binding zinc finger CDGSH type" evidence="5">
    <location>
        <begin position="188"/>
        <end position="225"/>
    </location>
</feature>
<organism evidence="6 7">
    <name type="scientific">Qipengyuania algicida</name>
    <dbReference type="NCBI Taxonomy" id="1836209"/>
    <lineage>
        <taxon>Bacteria</taxon>
        <taxon>Pseudomonadati</taxon>
        <taxon>Pseudomonadota</taxon>
        <taxon>Alphaproteobacteria</taxon>
        <taxon>Sphingomonadales</taxon>
        <taxon>Erythrobacteraceae</taxon>
        <taxon>Qipengyuania</taxon>
    </lineage>
</organism>
<keyword evidence="2" id="KW-0479">Metal-binding</keyword>
<name>A0A845AIC1_9SPHN</name>
<protein>
    <submittedName>
        <fullName evidence="6">Iron-binding protein</fullName>
    </submittedName>
</protein>
<dbReference type="PIRSF" id="PIRSF009180">
    <property type="entry name" value="UCP009180"/>
    <property type="match status" value="1"/>
</dbReference>
<keyword evidence="7" id="KW-1185">Reference proteome</keyword>
<keyword evidence="1" id="KW-0001">2Fe-2S</keyword>
<dbReference type="Proteomes" id="UP000439780">
    <property type="component" value="Unassembled WGS sequence"/>
</dbReference>
<dbReference type="GO" id="GO:0046872">
    <property type="term" value="F:metal ion binding"/>
    <property type="evidence" value="ECO:0007669"/>
    <property type="project" value="UniProtKB-KW"/>
</dbReference>
<dbReference type="SMART" id="SM00704">
    <property type="entry name" value="ZnF_CDGSH"/>
    <property type="match status" value="2"/>
</dbReference>
<dbReference type="PANTHER" id="PTHR46491">
    <property type="entry name" value="CDGSH IRON SULFUR DOMAIN PROTEIN HOMOLOG"/>
    <property type="match status" value="1"/>
</dbReference>
<dbReference type="RefSeq" id="WP_160752586.1">
    <property type="nucleotide sequence ID" value="NZ_WTYA01000003.1"/>
</dbReference>
<evidence type="ECO:0000259" key="5">
    <source>
        <dbReference type="SMART" id="SM00704"/>
    </source>
</evidence>
<dbReference type="Pfam" id="PF09360">
    <property type="entry name" value="zf-CDGSH"/>
    <property type="match status" value="2"/>
</dbReference>
<evidence type="ECO:0000313" key="6">
    <source>
        <dbReference type="EMBL" id="MXP28296.1"/>
    </source>
</evidence>
<dbReference type="PANTHER" id="PTHR46491:SF3">
    <property type="entry name" value="CDGSH IRON-SULFUR DOMAIN-CONTAINING PROTEIN 3, MITOCHONDRIAL"/>
    <property type="match status" value="1"/>
</dbReference>
<keyword evidence="4" id="KW-0411">Iron-sulfur</keyword>
<proteinExistence type="predicted"/>
<dbReference type="EMBL" id="WTYA01000003">
    <property type="protein sequence ID" value="MXP28296.1"/>
    <property type="molecule type" value="Genomic_DNA"/>
</dbReference>
<dbReference type="InterPro" id="IPR016548">
    <property type="entry name" value="UCP009180"/>
</dbReference>
<gene>
    <name evidence="6" type="ORF">GRI58_05610</name>
</gene>
<dbReference type="InterPro" id="IPR010693">
    <property type="entry name" value="Divergent_4Fe-4S_mono-cluster"/>
</dbReference>
<dbReference type="InterPro" id="IPR042216">
    <property type="entry name" value="MitoNEET_CISD"/>
</dbReference>
<reference evidence="6 7" key="1">
    <citation type="submission" date="2019-12" db="EMBL/GenBank/DDBJ databases">
        <title>Genomic-based taxomic classification of the family Erythrobacteraceae.</title>
        <authorList>
            <person name="Xu L."/>
        </authorList>
    </citation>
    <scope>NUCLEOTIDE SEQUENCE [LARGE SCALE GENOMIC DNA]</scope>
    <source>
        <strain evidence="6 7">KEMB 9005-328</strain>
    </source>
</reference>
<evidence type="ECO:0000256" key="2">
    <source>
        <dbReference type="ARBA" id="ARBA00022723"/>
    </source>
</evidence>
<sequence length="228" mass="24966">MSDSPSIKVTQDGPYLVSGGAVLLRQTIGINADEEAVEWDEGAEVAAPTKYALCRCGHSSNKPFCDGSHQTSGFDGEETASRQPYELQAERMSGPELDLTDAEELCAFARFCDRNGKVWNQVDHTDEEDVAETFVTQVNQCPSGRLRAWKADSDEAIEEDLPQDLCLVEDPGEECSGPIWVRGGIPIEAVDGETYEVRNRVALCRCGASDNKPFCDGTHAKIGFKERD</sequence>
<evidence type="ECO:0000256" key="1">
    <source>
        <dbReference type="ARBA" id="ARBA00022714"/>
    </source>
</evidence>
<dbReference type="OrthoDB" id="9795032at2"/>
<evidence type="ECO:0000256" key="3">
    <source>
        <dbReference type="ARBA" id="ARBA00023004"/>
    </source>
</evidence>
<dbReference type="AlphaFoldDB" id="A0A845AIC1"/>